<dbReference type="InterPro" id="IPR017641">
    <property type="entry name" value="Benzo_1-2-diOase_ssu"/>
</dbReference>
<dbReference type="InterPro" id="IPR032710">
    <property type="entry name" value="NTF2-like_dom_sf"/>
</dbReference>
<proteinExistence type="inferred from homology"/>
<comment type="similarity">
    <text evidence="1">Belongs to the bacterial ring-hydroxylating dioxygenase beta subunit family.</text>
</comment>
<dbReference type="Proteomes" id="UP000249364">
    <property type="component" value="Unassembled WGS sequence"/>
</dbReference>
<keyword evidence="2" id="KW-0560">Oxidoreductase</keyword>
<dbReference type="RefSeq" id="WP_071470229.1">
    <property type="nucleotide sequence ID" value="NZ_MEHT01000031.1"/>
</dbReference>
<accession>A0A2W7RG85</accession>
<dbReference type="OrthoDB" id="7446267at2"/>
<dbReference type="PANTHER" id="PTHR41534:SF1">
    <property type="entry name" value="BLR3401 PROTEIN"/>
    <property type="match status" value="1"/>
</dbReference>
<evidence type="ECO:0000313" key="3">
    <source>
        <dbReference type="EMBL" id="PZX36962.1"/>
    </source>
</evidence>
<keyword evidence="3" id="KW-0223">Dioxygenase</keyword>
<name>A0A2W7RG85_9RHOB</name>
<dbReference type="PANTHER" id="PTHR41534">
    <property type="entry name" value="BLR3401 PROTEIN"/>
    <property type="match status" value="1"/>
</dbReference>
<dbReference type="EMBL" id="QKZQ01000025">
    <property type="protein sequence ID" value="PZX36962.1"/>
    <property type="molecule type" value="Genomic_DNA"/>
</dbReference>
<reference evidence="3 4" key="1">
    <citation type="submission" date="2018-06" db="EMBL/GenBank/DDBJ databases">
        <title>Genomic Encyclopedia of Archaeal and Bacterial Type Strains, Phase II (KMG-II): from individual species to whole genera.</title>
        <authorList>
            <person name="Goeker M."/>
        </authorList>
    </citation>
    <scope>NUCLEOTIDE SEQUENCE [LARGE SCALE GENOMIC DNA]</scope>
    <source>
        <strain evidence="3 4">DSM 13087</strain>
    </source>
</reference>
<dbReference type="GO" id="GO:0019380">
    <property type="term" value="P:3-phenylpropionate catabolic process"/>
    <property type="evidence" value="ECO:0007669"/>
    <property type="project" value="TreeGrafter"/>
</dbReference>
<dbReference type="GO" id="GO:0051213">
    <property type="term" value="F:dioxygenase activity"/>
    <property type="evidence" value="ECO:0007669"/>
    <property type="project" value="UniProtKB-KW"/>
</dbReference>
<organism evidence="3 4">
    <name type="scientific">Roseinatronobacter thiooxidans</name>
    <dbReference type="NCBI Taxonomy" id="121821"/>
    <lineage>
        <taxon>Bacteria</taxon>
        <taxon>Pseudomonadati</taxon>
        <taxon>Pseudomonadota</taxon>
        <taxon>Alphaproteobacteria</taxon>
        <taxon>Rhodobacterales</taxon>
        <taxon>Paracoccaceae</taxon>
        <taxon>Roseinatronobacter</taxon>
    </lineage>
</organism>
<dbReference type="CDD" id="cd00667">
    <property type="entry name" value="ring_hydroxylating_dioxygenases_beta"/>
    <property type="match status" value="1"/>
</dbReference>
<dbReference type="InterPro" id="IPR000391">
    <property type="entry name" value="Rng_hydr_dOase-bsu"/>
</dbReference>
<dbReference type="AlphaFoldDB" id="A0A2W7RG85"/>
<dbReference type="Pfam" id="PF00866">
    <property type="entry name" value="Ring_hydroxyl_B"/>
    <property type="match status" value="1"/>
</dbReference>
<evidence type="ECO:0000313" key="4">
    <source>
        <dbReference type="Proteomes" id="UP000249364"/>
    </source>
</evidence>
<dbReference type="Gene3D" id="3.10.450.50">
    <property type="match status" value="1"/>
</dbReference>
<protein>
    <submittedName>
        <fullName evidence="3">Benzoate/toluate 1,2-dioxygenase beta subunit</fullName>
    </submittedName>
</protein>
<dbReference type="NCBIfam" id="TIGR03232">
    <property type="entry name" value="benzo_1_2_benB"/>
    <property type="match status" value="1"/>
</dbReference>
<keyword evidence="4" id="KW-1185">Reference proteome</keyword>
<sequence length="173" mass="20335">MNTATLDRPAKTLTHAEIAAFLYSEARALDDRDWDTWLTFYHKDCPFWMPTWDDEDKLTEDPLNEMSLIYYPNRSGIEDRVFRIKTDRSSATSLPEPRTNHNLSNIEVLSESDTTINLRFNWFTLTYRYGTTDQHWGTSFYTIDTTGPKPLITSKKVILKNDQIHHVIDIYHI</sequence>
<evidence type="ECO:0000256" key="2">
    <source>
        <dbReference type="ARBA" id="ARBA00023002"/>
    </source>
</evidence>
<dbReference type="SUPFAM" id="SSF54427">
    <property type="entry name" value="NTF2-like"/>
    <property type="match status" value="1"/>
</dbReference>
<gene>
    <name evidence="3" type="ORF">LY56_03314</name>
</gene>
<comment type="caution">
    <text evidence="3">The sequence shown here is derived from an EMBL/GenBank/DDBJ whole genome shotgun (WGS) entry which is preliminary data.</text>
</comment>
<evidence type="ECO:0000256" key="1">
    <source>
        <dbReference type="ARBA" id="ARBA00009570"/>
    </source>
</evidence>
<dbReference type="STRING" id="121821.GCA_001870675_01537"/>